<dbReference type="Proteomes" id="UP000010384">
    <property type="component" value="Chromosome"/>
</dbReference>
<gene>
    <name evidence="1" type="ORF">Chro_4074</name>
</gene>
<reference evidence="1 2" key="1">
    <citation type="submission" date="2012-06" db="EMBL/GenBank/DDBJ databases">
        <title>Finished chromosome of genome of Chroococcidiopsis thermalis PCC 7203.</title>
        <authorList>
            <consortium name="US DOE Joint Genome Institute"/>
            <person name="Gugger M."/>
            <person name="Coursin T."/>
            <person name="Rippka R."/>
            <person name="Tandeau De Marsac N."/>
            <person name="Huntemann M."/>
            <person name="Wei C.-L."/>
            <person name="Han J."/>
            <person name="Detter J.C."/>
            <person name="Han C."/>
            <person name="Tapia R."/>
            <person name="Davenport K."/>
            <person name="Daligault H."/>
            <person name="Erkkila T."/>
            <person name="Gu W."/>
            <person name="Munk A.C.C."/>
            <person name="Teshima H."/>
            <person name="Xu Y."/>
            <person name="Chain P."/>
            <person name="Chen A."/>
            <person name="Krypides N."/>
            <person name="Mavromatis K."/>
            <person name="Markowitz V."/>
            <person name="Szeto E."/>
            <person name="Ivanova N."/>
            <person name="Mikhailova N."/>
            <person name="Ovchinnikova G."/>
            <person name="Pagani I."/>
            <person name="Pati A."/>
            <person name="Goodwin L."/>
            <person name="Peters L."/>
            <person name="Pitluck S."/>
            <person name="Woyke T."/>
            <person name="Kerfeld C."/>
        </authorList>
    </citation>
    <scope>NUCLEOTIDE SEQUENCE [LARGE SCALE GENOMIC DNA]</scope>
    <source>
        <strain evidence="1 2">PCC 7203</strain>
    </source>
</reference>
<proteinExistence type="predicted"/>
<accession>K9U4B7</accession>
<dbReference type="KEGG" id="cthe:Chro_4074"/>
<protein>
    <submittedName>
        <fullName evidence="1">Uncharacterized protein</fullName>
    </submittedName>
</protein>
<dbReference type="EMBL" id="CP003597">
    <property type="protein sequence ID" value="AFY89478.1"/>
    <property type="molecule type" value="Genomic_DNA"/>
</dbReference>
<sequence>MNFIDCLVLTFANMALCLSLPKLLSLLTAPKTRKLESIKPALSVPIVESEAPRLLQIES</sequence>
<evidence type="ECO:0000313" key="2">
    <source>
        <dbReference type="Proteomes" id="UP000010384"/>
    </source>
</evidence>
<name>K9U4B7_CHRTP</name>
<dbReference type="AlphaFoldDB" id="K9U4B7"/>
<organism evidence="1 2">
    <name type="scientific">Chroococcidiopsis thermalis (strain PCC 7203)</name>
    <dbReference type="NCBI Taxonomy" id="251229"/>
    <lineage>
        <taxon>Bacteria</taxon>
        <taxon>Bacillati</taxon>
        <taxon>Cyanobacteriota</taxon>
        <taxon>Cyanophyceae</taxon>
        <taxon>Chroococcidiopsidales</taxon>
        <taxon>Chroococcidiopsidaceae</taxon>
        <taxon>Chroococcidiopsis</taxon>
    </lineage>
</organism>
<dbReference type="HOGENOM" id="CLU_2951922_0_0_3"/>
<evidence type="ECO:0000313" key="1">
    <source>
        <dbReference type="EMBL" id="AFY89478.1"/>
    </source>
</evidence>
<keyword evidence="2" id="KW-1185">Reference proteome</keyword>
<dbReference type="InParanoid" id="K9U4B7"/>